<dbReference type="PANTHER" id="PTHR43072:SF51">
    <property type="entry name" value="ABC SUPERFAMILY TRANSPORT PROTEIN"/>
    <property type="match status" value="1"/>
</dbReference>
<evidence type="ECO:0000256" key="1">
    <source>
        <dbReference type="ARBA" id="ARBA00022679"/>
    </source>
</evidence>
<keyword evidence="5" id="KW-1185">Reference proteome</keyword>
<dbReference type="AlphaFoldDB" id="A0A552WYV0"/>
<keyword evidence="1 4" id="KW-0808">Transferase</keyword>
<evidence type="ECO:0000256" key="2">
    <source>
        <dbReference type="ARBA" id="ARBA00023315"/>
    </source>
</evidence>
<dbReference type="Gene3D" id="3.40.630.30">
    <property type="match status" value="1"/>
</dbReference>
<dbReference type="CDD" id="cd04301">
    <property type="entry name" value="NAT_SF"/>
    <property type="match status" value="1"/>
</dbReference>
<proteinExistence type="predicted"/>
<comment type="caution">
    <text evidence="4">The sequence shown here is derived from an EMBL/GenBank/DDBJ whole genome shotgun (WGS) entry which is preliminary data.</text>
</comment>
<sequence>MKSFCMFNIRFASASDIPHIAAIERAQYGDDGYPEMLFWQALHQWPHAFFVAEQKQLTHASPSILGYILYAPGAVSTTYWCMSLLTSANSRGHGVGKTLLQESLRQLAKQPITSIELTVSPENTQAWALYSQAGFRTLTEHQDHLGQGEHRLHMQLDDFSAYR</sequence>
<feature type="domain" description="N-acetyltransferase" evidence="3">
    <location>
        <begin position="7"/>
        <end position="157"/>
    </location>
</feature>
<dbReference type="InterPro" id="IPR016181">
    <property type="entry name" value="Acyl_CoA_acyltransferase"/>
</dbReference>
<dbReference type="EMBL" id="VJWL01000005">
    <property type="protein sequence ID" value="TRW47967.1"/>
    <property type="molecule type" value="Genomic_DNA"/>
</dbReference>
<organism evidence="4 5">
    <name type="scientific">Aliidiomarina halalkaliphila</name>
    <dbReference type="NCBI Taxonomy" id="2593535"/>
    <lineage>
        <taxon>Bacteria</taxon>
        <taxon>Pseudomonadati</taxon>
        <taxon>Pseudomonadota</taxon>
        <taxon>Gammaproteobacteria</taxon>
        <taxon>Alteromonadales</taxon>
        <taxon>Idiomarinaceae</taxon>
        <taxon>Aliidiomarina</taxon>
    </lineage>
</organism>
<name>A0A552WYV0_9GAMM</name>
<dbReference type="SUPFAM" id="SSF55729">
    <property type="entry name" value="Acyl-CoA N-acyltransferases (Nat)"/>
    <property type="match status" value="1"/>
</dbReference>
<dbReference type="PANTHER" id="PTHR43072">
    <property type="entry name" value="N-ACETYLTRANSFERASE"/>
    <property type="match status" value="1"/>
</dbReference>
<reference evidence="4 5" key="1">
    <citation type="submission" date="2019-07" db="EMBL/GenBank/DDBJ databases">
        <authorList>
            <person name="Yang M."/>
            <person name="Zhao D."/>
            <person name="Xiang H."/>
        </authorList>
    </citation>
    <scope>NUCLEOTIDE SEQUENCE [LARGE SCALE GENOMIC DNA]</scope>
    <source>
        <strain evidence="4 5">IM1326</strain>
    </source>
</reference>
<evidence type="ECO:0000313" key="4">
    <source>
        <dbReference type="EMBL" id="TRW47967.1"/>
    </source>
</evidence>
<dbReference type="Pfam" id="PF00583">
    <property type="entry name" value="Acetyltransf_1"/>
    <property type="match status" value="1"/>
</dbReference>
<dbReference type="OrthoDB" id="5187710at2"/>
<dbReference type="GO" id="GO:0016747">
    <property type="term" value="F:acyltransferase activity, transferring groups other than amino-acyl groups"/>
    <property type="evidence" value="ECO:0007669"/>
    <property type="project" value="InterPro"/>
</dbReference>
<evidence type="ECO:0000259" key="3">
    <source>
        <dbReference type="PROSITE" id="PS51186"/>
    </source>
</evidence>
<keyword evidence="2" id="KW-0012">Acyltransferase</keyword>
<evidence type="ECO:0000313" key="5">
    <source>
        <dbReference type="Proteomes" id="UP000320359"/>
    </source>
</evidence>
<dbReference type="Proteomes" id="UP000320359">
    <property type="component" value="Unassembled WGS sequence"/>
</dbReference>
<protein>
    <submittedName>
        <fullName evidence="4">GNAT family N-acetyltransferase</fullName>
    </submittedName>
</protein>
<gene>
    <name evidence="4" type="ORF">FM042_11590</name>
</gene>
<dbReference type="InterPro" id="IPR000182">
    <property type="entry name" value="GNAT_dom"/>
</dbReference>
<dbReference type="PROSITE" id="PS51186">
    <property type="entry name" value="GNAT"/>
    <property type="match status" value="1"/>
</dbReference>
<accession>A0A552WYV0</accession>